<dbReference type="EMBL" id="HBIP01005065">
    <property type="protein sequence ID" value="CAE0487456.1"/>
    <property type="molecule type" value="Transcribed_RNA"/>
</dbReference>
<dbReference type="CDD" id="cd09487">
    <property type="entry name" value="SAM_superfamily"/>
    <property type="match status" value="1"/>
</dbReference>
<feature type="compositionally biased region" description="Low complexity" evidence="1">
    <location>
        <begin position="573"/>
        <end position="585"/>
    </location>
</feature>
<feature type="compositionally biased region" description="Polar residues" evidence="1">
    <location>
        <begin position="372"/>
        <end position="385"/>
    </location>
</feature>
<reference evidence="3" key="1">
    <citation type="submission" date="2021-01" db="EMBL/GenBank/DDBJ databases">
        <authorList>
            <person name="Corre E."/>
            <person name="Pelletier E."/>
            <person name="Niang G."/>
            <person name="Scheremetjew M."/>
            <person name="Finn R."/>
            <person name="Kale V."/>
            <person name="Holt S."/>
            <person name="Cochrane G."/>
            <person name="Meng A."/>
            <person name="Brown T."/>
            <person name="Cohen L."/>
        </authorList>
    </citation>
    <scope>NUCLEOTIDE SEQUENCE</scope>
    <source>
        <strain evidence="3">CCMP1320</strain>
    </source>
</reference>
<dbReference type="AlphaFoldDB" id="A0A7S3VHU8"/>
<evidence type="ECO:0000313" key="3">
    <source>
        <dbReference type="EMBL" id="CAE0487456.1"/>
    </source>
</evidence>
<dbReference type="PROSITE" id="PS50105">
    <property type="entry name" value="SAM_DOMAIN"/>
    <property type="match status" value="1"/>
</dbReference>
<name>A0A7S3VHU8_DUNTE</name>
<proteinExistence type="predicted"/>
<evidence type="ECO:0000256" key="1">
    <source>
        <dbReference type="SAM" id="MobiDB-lite"/>
    </source>
</evidence>
<dbReference type="Pfam" id="PF00536">
    <property type="entry name" value="SAM_1"/>
    <property type="match status" value="1"/>
</dbReference>
<feature type="compositionally biased region" description="Basic and acidic residues" evidence="1">
    <location>
        <begin position="328"/>
        <end position="339"/>
    </location>
</feature>
<feature type="compositionally biased region" description="Low complexity" evidence="1">
    <location>
        <begin position="739"/>
        <end position="754"/>
    </location>
</feature>
<dbReference type="Gene3D" id="1.10.150.50">
    <property type="entry name" value="Transcription Factor, Ets-1"/>
    <property type="match status" value="1"/>
</dbReference>
<sequence>MGQVLCCKAEAKEDEAGKQEPSAAKNEEEGPADIIQRLSRSYNPAYSWLAELGLERYAAAFVNAGFDDWSLLSILDDNDLALIEMHNDLTILPGHRKKLLLAAKQMSCKDPALAKRRRQMRSSRRSMSNRISPLQPGAFDLAASQLSTGANSKARKQLDAQGAALQRRASLVDRALTQPQDQLQEALARPQSSPELPLNEDMGKGRYPALEFEKQASKQGMRGRRSSSGSGNRSRSSTNSSVTITSASNADRMEGPGCSARHNAHSPSQQEDAEPQQQQQQQQQHKECDVPSQQQGQQVEQLQSAQGQHHQHRECGVLSQKPTSFQHQHAESMHVDVRAPRPNVPSPLPAMPLLTKQTSSGRRHVPMGTIPIRSSSRARQNNNPMPSGHELAEPGPERSPAPAFNPPQSHGQHQPQRPSQRSPSPAASRRAEDPLPSHVRPAWETGKEPHGIPRQAAAQDSRPSGRKVWAAAGQHADRDAGAAAASGHKRPWSCPSGQQQERQQQGQQALQQQQRGSVQGGSIQGPSISDITTHRSQSARPLSPMHDRPSNVTPRSHVASPHQYHQHNSGLHSRPPNSRSSSARSQKTLAVPVKADDETSPWNQDLALCIAGAAYVPKLGGQQTGSSNPVYEHQPSSHQQGWSRSPVHPPLTARNVLLEPEARSPSPTWNPPTNVGLLEHLHVAGTSMQVSSNPAYAPSRNDPVPGRDSPAPGRNSPAPGREKRRRAAYVQTPPPPIQMQPTLSSSSSSSFASSGDTQVCVAGLHGFFVV</sequence>
<feature type="compositionally biased region" description="Polar residues" evidence="1">
    <location>
        <begin position="526"/>
        <end position="540"/>
    </location>
</feature>
<feature type="compositionally biased region" description="Low complexity" evidence="1">
    <location>
        <begin position="496"/>
        <end position="517"/>
    </location>
</feature>
<accession>A0A7S3VHU8</accession>
<dbReference type="SUPFAM" id="SSF47769">
    <property type="entry name" value="SAM/Pointed domain"/>
    <property type="match status" value="1"/>
</dbReference>
<dbReference type="InterPro" id="IPR013761">
    <property type="entry name" value="SAM/pointed_sf"/>
</dbReference>
<gene>
    <name evidence="3" type="ORF">DTER00134_LOCUS2502</name>
</gene>
<feature type="compositionally biased region" description="Polar residues" evidence="1">
    <location>
        <begin position="624"/>
        <end position="643"/>
    </location>
</feature>
<feature type="compositionally biased region" description="Low complexity" evidence="1">
    <location>
        <begin position="293"/>
        <end position="308"/>
    </location>
</feature>
<feature type="compositionally biased region" description="Low complexity" evidence="1">
    <location>
        <begin position="226"/>
        <end position="249"/>
    </location>
</feature>
<dbReference type="InterPro" id="IPR001660">
    <property type="entry name" value="SAM"/>
</dbReference>
<feature type="compositionally biased region" description="Basic residues" evidence="1">
    <location>
        <begin position="114"/>
        <end position="124"/>
    </location>
</feature>
<feature type="domain" description="SAM" evidence="2">
    <location>
        <begin position="40"/>
        <end position="109"/>
    </location>
</feature>
<feature type="compositionally biased region" description="Low complexity" evidence="1">
    <location>
        <begin position="406"/>
        <end position="428"/>
    </location>
</feature>
<feature type="region of interest" description="Disordered" evidence="1">
    <location>
        <begin position="620"/>
        <end position="650"/>
    </location>
</feature>
<feature type="region of interest" description="Disordered" evidence="1">
    <location>
        <begin position="111"/>
        <end position="135"/>
    </location>
</feature>
<feature type="region of interest" description="Disordered" evidence="1">
    <location>
        <begin position="689"/>
        <end position="754"/>
    </location>
</feature>
<feature type="region of interest" description="Disordered" evidence="1">
    <location>
        <begin position="181"/>
        <end position="599"/>
    </location>
</feature>
<protein>
    <recommendedName>
        <fullName evidence="2">SAM domain-containing protein</fullName>
    </recommendedName>
</protein>
<evidence type="ECO:0000259" key="2">
    <source>
        <dbReference type="PROSITE" id="PS50105"/>
    </source>
</evidence>
<organism evidence="3">
    <name type="scientific">Dunaliella tertiolecta</name>
    <name type="common">Green alga</name>
    <dbReference type="NCBI Taxonomy" id="3047"/>
    <lineage>
        <taxon>Eukaryota</taxon>
        <taxon>Viridiplantae</taxon>
        <taxon>Chlorophyta</taxon>
        <taxon>core chlorophytes</taxon>
        <taxon>Chlorophyceae</taxon>
        <taxon>CS clade</taxon>
        <taxon>Chlamydomonadales</taxon>
        <taxon>Dunaliellaceae</taxon>
        <taxon>Dunaliella</taxon>
    </lineage>
</organism>